<protein>
    <submittedName>
        <fullName evidence="2">Unannotated protein</fullName>
    </submittedName>
</protein>
<reference evidence="2" key="1">
    <citation type="submission" date="2020-05" db="EMBL/GenBank/DDBJ databases">
        <authorList>
            <person name="Chiriac C."/>
            <person name="Salcher M."/>
            <person name="Ghai R."/>
            <person name="Kavagutti S V."/>
        </authorList>
    </citation>
    <scope>NUCLEOTIDE SEQUENCE</scope>
</reference>
<accession>A0A6J6B711</accession>
<dbReference type="Pfam" id="PF08486">
    <property type="entry name" value="SpoIID"/>
    <property type="match status" value="1"/>
</dbReference>
<feature type="domain" description="Sporulation stage II protein D amidase enhancer LytB N-terminal" evidence="1">
    <location>
        <begin position="198"/>
        <end position="289"/>
    </location>
</feature>
<evidence type="ECO:0000259" key="1">
    <source>
        <dbReference type="Pfam" id="PF08486"/>
    </source>
</evidence>
<proteinExistence type="predicted"/>
<evidence type="ECO:0000313" key="2">
    <source>
        <dbReference type="EMBL" id="CAB4534801.1"/>
    </source>
</evidence>
<sequence length="411" mass="44390">MRMSKFFSVLLVILTTLIPEAHAVDAPATFSIQGSGYGHGVGLSQMGARSMALNGKTSIEILQYYFKDIQIESVDDSKLVRINIGHLLSSAKISSATKDSLISVYSGDISDKTDVYPVSHGTSISLSILGSSVLIKTANGKAEPITHLNKIFTLRWSGTRNLAGPDAIVSVTHSGTTQKFRYGQIQVRTVKAVSGYRLEVTNTVRLADEYLWGVSEMPSYWPVAALEAQAIASRSYALSKAGIYKKACDCELYGGISDQSFIGYAKEIEKKYGAVWKETVTRTAGLTLTQAGLPITAYFSSSTGGKTESAVNAWGSNKAYTQIVDDPGSLDLALNPRFVSWSREVPQNVVATAFLLPDVVTLEILSRNESGTVAQIRATSSSGIQAVLRGEVFRSRTKIPSAWFDLVSVQN</sequence>
<gene>
    <name evidence="2" type="ORF">UFOPK1412_00299</name>
</gene>
<organism evidence="2">
    <name type="scientific">freshwater metagenome</name>
    <dbReference type="NCBI Taxonomy" id="449393"/>
    <lineage>
        <taxon>unclassified sequences</taxon>
        <taxon>metagenomes</taxon>
        <taxon>ecological metagenomes</taxon>
    </lineage>
</organism>
<dbReference type="EMBL" id="CAEZSI010000025">
    <property type="protein sequence ID" value="CAB4534801.1"/>
    <property type="molecule type" value="Genomic_DNA"/>
</dbReference>
<dbReference type="InterPro" id="IPR013693">
    <property type="entry name" value="SpoIID/LytB_N"/>
</dbReference>
<name>A0A6J6B711_9ZZZZ</name>
<dbReference type="AlphaFoldDB" id="A0A6J6B711"/>